<evidence type="ECO:0000259" key="7">
    <source>
        <dbReference type="PROSITE" id="PS50850"/>
    </source>
</evidence>
<keyword evidence="4 6" id="KW-1133">Transmembrane helix</keyword>
<dbReference type="AlphaFoldDB" id="A0A5C6VAF7"/>
<feature type="transmembrane region" description="Helical" evidence="6">
    <location>
        <begin position="99"/>
        <end position="120"/>
    </location>
</feature>
<comment type="subcellular location">
    <subcellularLocation>
        <location evidence="1">Cell membrane</location>
        <topology evidence="1">Multi-pass membrane protein</topology>
    </subcellularLocation>
</comment>
<organism evidence="8 9">
    <name type="scientific">Luteibaculum oceani</name>
    <dbReference type="NCBI Taxonomy" id="1294296"/>
    <lineage>
        <taxon>Bacteria</taxon>
        <taxon>Pseudomonadati</taxon>
        <taxon>Bacteroidota</taxon>
        <taxon>Flavobacteriia</taxon>
        <taxon>Flavobacteriales</taxon>
        <taxon>Luteibaculaceae</taxon>
        <taxon>Luteibaculum</taxon>
    </lineage>
</organism>
<dbReference type="InterPro" id="IPR020846">
    <property type="entry name" value="MFS_dom"/>
</dbReference>
<dbReference type="RefSeq" id="WP_147013891.1">
    <property type="nucleotide sequence ID" value="NZ_VORB01000003.1"/>
</dbReference>
<feature type="transmembrane region" description="Helical" evidence="6">
    <location>
        <begin position="301"/>
        <end position="319"/>
    </location>
</feature>
<evidence type="ECO:0000313" key="9">
    <source>
        <dbReference type="Proteomes" id="UP000321168"/>
    </source>
</evidence>
<dbReference type="GO" id="GO:0022857">
    <property type="term" value="F:transmembrane transporter activity"/>
    <property type="evidence" value="ECO:0007669"/>
    <property type="project" value="InterPro"/>
</dbReference>
<sequence>MDKTEKKMLWVLAAIQFTHIMDFMIMMPLGDRLMEAFGISPAQFSLIVSAYTLSAGITGFASAFFIDKYDRKKALLLLYIGFTFGTLCCAIAPSYELLLVARTVTGAFGGVAGAMILTIIGDTIPLARRSAAMGFVMAAFSASSVFGVPFGYYLAEISSWHAPFYLLAAMGGVITLGLVKFIPPIRGHLEGKVEKNRRLRVLTNVIGDRNQLRALLFMVLLMLGQFTIIPFIAPYMERNVGFEGTEITLIYLLGGAVTIFTSPRIGKLADKIGAHKTYLIFALINLIPILLITHLPRSPIGYALAITSLFFVTSGGRYIPAQTLMTGVVKAENRGSFMNIISSVQQLGASLSSLIAGLIVVESVGGKALVGYNYVGYIAVFASLLAVYTSRFIVSKN</sequence>
<gene>
    <name evidence="8" type="ORF">FRX97_04660</name>
</gene>
<feature type="domain" description="Major facilitator superfamily (MFS) profile" evidence="7">
    <location>
        <begin position="8"/>
        <end position="397"/>
    </location>
</feature>
<feature type="transmembrane region" description="Helical" evidence="6">
    <location>
        <begin position="42"/>
        <end position="66"/>
    </location>
</feature>
<dbReference type="InterPro" id="IPR050189">
    <property type="entry name" value="MFS_Efflux_Transporters"/>
</dbReference>
<feature type="transmembrane region" description="Helical" evidence="6">
    <location>
        <begin position="372"/>
        <end position="394"/>
    </location>
</feature>
<dbReference type="Pfam" id="PF07690">
    <property type="entry name" value="MFS_1"/>
    <property type="match status" value="1"/>
</dbReference>
<name>A0A5C6VAF7_9FLAO</name>
<reference evidence="8 9" key="1">
    <citation type="submission" date="2019-08" db="EMBL/GenBank/DDBJ databases">
        <title>Genome of Luteibaculum oceani JCM 18817.</title>
        <authorList>
            <person name="Bowman J.P."/>
        </authorList>
    </citation>
    <scope>NUCLEOTIDE SEQUENCE [LARGE SCALE GENOMIC DNA]</scope>
    <source>
        <strain evidence="8 9">JCM 18817</strain>
    </source>
</reference>
<evidence type="ECO:0000256" key="3">
    <source>
        <dbReference type="ARBA" id="ARBA00022692"/>
    </source>
</evidence>
<feature type="transmembrane region" description="Helical" evidence="6">
    <location>
        <begin position="75"/>
        <end position="93"/>
    </location>
</feature>
<keyword evidence="3 6" id="KW-0812">Transmembrane</keyword>
<proteinExistence type="predicted"/>
<dbReference type="GO" id="GO:0005886">
    <property type="term" value="C:plasma membrane"/>
    <property type="evidence" value="ECO:0007669"/>
    <property type="project" value="UniProtKB-SubCell"/>
</dbReference>
<dbReference type="EMBL" id="VORB01000003">
    <property type="protein sequence ID" value="TXC81814.1"/>
    <property type="molecule type" value="Genomic_DNA"/>
</dbReference>
<accession>A0A5C6VAF7</accession>
<feature type="transmembrane region" description="Helical" evidence="6">
    <location>
        <begin position="132"/>
        <end position="152"/>
    </location>
</feature>
<dbReference type="InterPro" id="IPR036259">
    <property type="entry name" value="MFS_trans_sf"/>
</dbReference>
<keyword evidence="2" id="KW-1003">Cell membrane</keyword>
<evidence type="ECO:0000256" key="1">
    <source>
        <dbReference type="ARBA" id="ARBA00004651"/>
    </source>
</evidence>
<evidence type="ECO:0000256" key="2">
    <source>
        <dbReference type="ARBA" id="ARBA00022475"/>
    </source>
</evidence>
<feature type="transmembrane region" description="Helical" evidence="6">
    <location>
        <begin position="164"/>
        <end position="182"/>
    </location>
</feature>
<keyword evidence="9" id="KW-1185">Reference proteome</keyword>
<evidence type="ECO:0000256" key="6">
    <source>
        <dbReference type="SAM" id="Phobius"/>
    </source>
</evidence>
<dbReference type="Gene3D" id="1.20.1250.20">
    <property type="entry name" value="MFS general substrate transporter like domains"/>
    <property type="match status" value="1"/>
</dbReference>
<dbReference type="PANTHER" id="PTHR43124:SF3">
    <property type="entry name" value="CHLORAMPHENICOL EFFLUX PUMP RV0191"/>
    <property type="match status" value="1"/>
</dbReference>
<evidence type="ECO:0000256" key="5">
    <source>
        <dbReference type="ARBA" id="ARBA00023136"/>
    </source>
</evidence>
<dbReference type="PANTHER" id="PTHR43124">
    <property type="entry name" value="PURINE EFFLUX PUMP PBUE"/>
    <property type="match status" value="1"/>
</dbReference>
<protein>
    <submittedName>
        <fullName evidence="8">MFS transporter</fullName>
    </submittedName>
</protein>
<dbReference type="CDD" id="cd17324">
    <property type="entry name" value="MFS_NepI_like"/>
    <property type="match status" value="1"/>
</dbReference>
<feature type="transmembrane region" description="Helical" evidence="6">
    <location>
        <begin position="214"/>
        <end position="236"/>
    </location>
</feature>
<dbReference type="OrthoDB" id="9812221at2"/>
<feature type="transmembrane region" description="Helical" evidence="6">
    <location>
        <begin position="9"/>
        <end position="30"/>
    </location>
</feature>
<evidence type="ECO:0000313" key="8">
    <source>
        <dbReference type="EMBL" id="TXC81814.1"/>
    </source>
</evidence>
<dbReference type="Proteomes" id="UP000321168">
    <property type="component" value="Unassembled WGS sequence"/>
</dbReference>
<feature type="transmembrane region" description="Helical" evidence="6">
    <location>
        <begin position="340"/>
        <end position="360"/>
    </location>
</feature>
<comment type="caution">
    <text evidence="8">The sequence shown here is derived from an EMBL/GenBank/DDBJ whole genome shotgun (WGS) entry which is preliminary data.</text>
</comment>
<dbReference type="InterPro" id="IPR011701">
    <property type="entry name" value="MFS"/>
</dbReference>
<feature type="transmembrane region" description="Helical" evidence="6">
    <location>
        <begin position="248"/>
        <end position="266"/>
    </location>
</feature>
<evidence type="ECO:0000256" key="4">
    <source>
        <dbReference type="ARBA" id="ARBA00022989"/>
    </source>
</evidence>
<dbReference type="PROSITE" id="PS50850">
    <property type="entry name" value="MFS"/>
    <property type="match status" value="1"/>
</dbReference>
<dbReference type="SUPFAM" id="SSF103473">
    <property type="entry name" value="MFS general substrate transporter"/>
    <property type="match status" value="1"/>
</dbReference>
<feature type="transmembrane region" description="Helical" evidence="6">
    <location>
        <begin position="278"/>
        <end position="295"/>
    </location>
</feature>
<keyword evidence="5 6" id="KW-0472">Membrane</keyword>